<dbReference type="SUPFAM" id="SSF53795">
    <property type="entry name" value="PEP carboxykinase-like"/>
    <property type="match status" value="1"/>
</dbReference>
<evidence type="ECO:0000313" key="2">
    <source>
        <dbReference type="Proteomes" id="UP000621799"/>
    </source>
</evidence>
<name>A0A928Z867_9CYAN</name>
<evidence type="ECO:0000313" key="1">
    <source>
        <dbReference type="EMBL" id="MBE9041275.1"/>
    </source>
</evidence>
<gene>
    <name evidence="1" type="ORF">IQ235_10835</name>
</gene>
<dbReference type="EMBL" id="JADEXN010000173">
    <property type="protein sequence ID" value="MBE9041275.1"/>
    <property type="molecule type" value="Genomic_DNA"/>
</dbReference>
<evidence type="ECO:0008006" key="3">
    <source>
        <dbReference type="Google" id="ProtNLM"/>
    </source>
</evidence>
<dbReference type="RefSeq" id="WP_264321491.1">
    <property type="nucleotide sequence ID" value="NZ_JADEXN010000173.1"/>
</dbReference>
<comment type="caution">
    <text evidence="1">The sequence shown here is derived from an EMBL/GenBank/DDBJ whole genome shotgun (WGS) entry which is preliminary data.</text>
</comment>
<protein>
    <recommendedName>
        <fullName evidence="3">Hpr(Ser) kinase/phosphatase</fullName>
    </recommendedName>
</protein>
<dbReference type="Proteomes" id="UP000621799">
    <property type="component" value="Unassembled WGS sequence"/>
</dbReference>
<organism evidence="1 2">
    <name type="scientific">Zarconia navalis LEGE 11467</name>
    <dbReference type="NCBI Taxonomy" id="1828826"/>
    <lineage>
        <taxon>Bacteria</taxon>
        <taxon>Bacillati</taxon>
        <taxon>Cyanobacteriota</taxon>
        <taxon>Cyanophyceae</taxon>
        <taxon>Oscillatoriophycideae</taxon>
        <taxon>Oscillatoriales</taxon>
        <taxon>Oscillatoriales incertae sedis</taxon>
        <taxon>Zarconia</taxon>
        <taxon>Zarconia navalis</taxon>
    </lineage>
</organism>
<accession>A0A928Z867</accession>
<sequence>MYRYQAYGLGIHSKLALPELVADSQARADVIVEFAQLNDSPLNTDDTAHCFESTEEGMYVFWKSVGTFFIQQGRTISIDPDPDADADRLRLFILGAAIGVILHQRGYFVLHASAVEIDGKAAVFIGNKGWGKSTMAATLHARGHRLIGDDVVALDLNDNTRPVVLPAFPQLKLWPDAVESLGGDPENLPRLVPHLEKRDRRVREGFIDRTVPLGHIFLLGKGETVEIRPLEPQRIVTYLLQNSYVTRFGSELLQAGEAAHFLRLVRLARSISIERLLRPSQLFLLPTVARLVEERIAGEALKV</sequence>
<reference evidence="1" key="1">
    <citation type="submission" date="2020-10" db="EMBL/GenBank/DDBJ databases">
        <authorList>
            <person name="Castelo-Branco R."/>
            <person name="Eusebio N."/>
            <person name="Adriana R."/>
            <person name="Vieira A."/>
            <person name="Brugerolle De Fraissinette N."/>
            <person name="Rezende De Castro R."/>
            <person name="Schneider M.P."/>
            <person name="Vasconcelos V."/>
            <person name="Leao P.N."/>
        </authorList>
    </citation>
    <scope>NUCLEOTIDE SEQUENCE</scope>
    <source>
        <strain evidence="1">LEGE 11467</strain>
    </source>
</reference>
<dbReference type="Gene3D" id="3.40.50.300">
    <property type="entry name" value="P-loop containing nucleotide triphosphate hydrolases"/>
    <property type="match status" value="1"/>
</dbReference>
<dbReference type="AlphaFoldDB" id="A0A928Z867"/>
<proteinExistence type="predicted"/>
<dbReference type="InterPro" id="IPR027417">
    <property type="entry name" value="P-loop_NTPase"/>
</dbReference>
<keyword evidence="2" id="KW-1185">Reference proteome</keyword>